<keyword evidence="2" id="KW-1185">Reference proteome</keyword>
<protein>
    <submittedName>
        <fullName evidence="1">Uncharacterized protein</fullName>
    </submittedName>
</protein>
<organism evidence="1 2">
    <name type="scientific">Apilactobacillus nanyangensis</name>
    <dbReference type="NCBI Taxonomy" id="2799579"/>
    <lineage>
        <taxon>Bacteria</taxon>
        <taxon>Bacillati</taxon>
        <taxon>Bacillota</taxon>
        <taxon>Bacilli</taxon>
        <taxon>Lactobacillales</taxon>
        <taxon>Lactobacillaceae</taxon>
        <taxon>Apilactobacillus</taxon>
    </lineage>
</organism>
<sequence length="80" mass="9599">MWTIISILILLILEIYNVVRNIRNNRVIRDTLNNYDNVVKVRAMIEEHDEDSEIVNAIKDEFNVRFYPATRIFMSVKKMK</sequence>
<comment type="caution">
    <text evidence="1">The sequence shown here is derived from an EMBL/GenBank/DDBJ whole genome shotgun (WGS) entry which is preliminary data.</text>
</comment>
<dbReference type="RefSeq" id="WP_248596583.1">
    <property type="nucleotide sequence ID" value="NZ_JAJIAR010000001.1"/>
</dbReference>
<name>A0ABT0HVK1_9LACO</name>
<accession>A0ABT0HVK1</accession>
<evidence type="ECO:0000313" key="2">
    <source>
        <dbReference type="Proteomes" id="UP001522816"/>
    </source>
</evidence>
<gene>
    <name evidence="1" type="ORF">LNP10_00380</name>
</gene>
<proteinExistence type="predicted"/>
<evidence type="ECO:0000313" key="1">
    <source>
        <dbReference type="EMBL" id="MCK8610972.1"/>
    </source>
</evidence>
<reference evidence="1 2" key="1">
    <citation type="submission" date="2021-11" db="EMBL/GenBank/DDBJ databases">
        <title>Comparative genomics of bee honey and flower isolates.</title>
        <authorList>
            <person name="Bechtner J.D."/>
            <person name="Gallus M.K."/>
            <person name="Ehrmann M."/>
        </authorList>
    </citation>
    <scope>NUCLEOTIDE SEQUENCE [LARGE SCALE GENOMIC DNA]</scope>
    <source>
        <strain evidence="1 2">7</strain>
    </source>
</reference>
<dbReference type="EMBL" id="JAJIAR010000001">
    <property type="protein sequence ID" value="MCK8610972.1"/>
    <property type="molecule type" value="Genomic_DNA"/>
</dbReference>
<dbReference type="Proteomes" id="UP001522816">
    <property type="component" value="Unassembled WGS sequence"/>
</dbReference>